<dbReference type="Gene3D" id="1.10.287.110">
    <property type="entry name" value="DnaJ domain"/>
    <property type="match status" value="1"/>
</dbReference>
<feature type="compositionally biased region" description="Polar residues" evidence="1">
    <location>
        <begin position="187"/>
        <end position="204"/>
    </location>
</feature>
<dbReference type="Pfam" id="PF00226">
    <property type="entry name" value="DnaJ"/>
    <property type="match status" value="1"/>
</dbReference>
<keyword evidence="2" id="KW-0812">Transmembrane</keyword>
<name>A0A9P7MPJ3_9HYPO</name>
<evidence type="ECO:0000256" key="1">
    <source>
        <dbReference type="SAM" id="MobiDB-lite"/>
    </source>
</evidence>
<gene>
    <name evidence="5" type="ORF">E4U56_003305</name>
    <name evidence="4" type="ORF">E4U57_001765</name>
</gene>
<dbReference type="InterPro" id="IPR001623">
    <property type="entry name" value="DnaJ_domain"/>
</dbReference>
<proteinExistence type="predicted"/>
<feature type="region of interest" description="Disordered" evidence="1">
    <location>
        <begin position="113"/>
        <end position="272"/>
    </location>
</feature>
<dbReference type="InterPro" id="IPR036869">
    <property type="entry name" value="J_dom_sf"/>
</dbReference>
<accession>A0A9P7MPJ3</accession>
<dbReference type="EMBL" id="SRPS01000218">
    <property type="protein sequence ID" value="KAG5962591.1"/>
    <property type="molecule type" value="Genomic_DNA"/>
</dbReference>
<keyword evidence="2" id="KW-1133">Transmembrane helix</keyword>
<dbReference type="InterPro" id="IPR053025">
    <property type="entry name" value="Mito_ATP_Synthase-Asso"/>
</dbReference>
<dbReference type="SMART" id="SM00271">
    <property type="entry name" value="DnaJ"/>
    <property type="match status" value="1"/>
</dbReference>
<feature type="compositionally biased region" description="Basic residues" evidence="1">
    <location>
        <begin position="113"/>
        <end position="124"/>
    </location>
</feature>
<dbReference type="PANTHER" id="PTHR44873">
    <property type="entry name" value="DNAJ HOMOLOG SUBFAMILY C MEMBER 30, MITOCHONDRIAL"/>
    <property type="match status" value="1"/>
</dbReference>
<dbReference type="Proteomes" id="UP000742024">
    <property type="component" value="Unassembled WGS sequence"/>
</dbReference>
<feature type="compositionally biased region" description="Low complexity" evidence="1">
    <location>
        <begin position="133"/>
        <end position="143"/>
    </location>
</feature>
<feature type="compositionally biased region" description="Gly residues" evidence="1">
    <location>
        <begin position="211"/>
        <end position="226"/>
    </location>
</feature>
<dbReference type="AlphaFoldDB" id="A0A9P7MPJ3"/>
<dbReference type="EMBL" id="SRPR01000168">
    <property type="protein sequence ID" value="KAG5957693.1"/>
    <property type="molecule type" value="Genomic_DNA"/>
</dbReference>
<feature type="compositionally biased region" description="Basic and acidic residues" evidence="1">
    <location>
        <begin position="237"/>
        <end position="255"/>
    </location>
</feature>
<protein>
    <recommendedName>
        <fullName evidence="3">J domain-containing protein</fullName>
    </recommendedName>
</protein>
<evidence type="ECO:0000256" key="2">
    <source>
        <dbReference type="SAM" id="Phobius"/>
    </source>
</evidence>
<dbReference type="SUPFAM" id="SSF46565">
    <property type="entry name" value="Chaperone J-domain"/>
    <property type="match status" value="1"/>
</dbReference>
<keyword evidence="2" id="KW-0472">Membrane</keyword>
<dbReference type="CDD" id="cd06257">
    <property type="entry name" value="DnaJ"/>
    <property type="match status" value="1"/>
</dbReference>
<feature type="transmembrane region" description="Helical" evidence="2">
    <location>
        <begin position="279"/>
        <end position="301"/>
    </location>
</feature>
<dbReference type="PRINTS" id="PR00625">
    <property type="entry name" value="JDOMAIN"/>
</dbReference>
<dbReference type="OrthoDB" id="10250354at2759"/>
<evidence type="ECO:0000313" key="6">
    <source>
        <dbReference type="Proteomes" id="UP000742024"/>
    </source>
</evidence>
<evidence type="ECO:0000313" key="4">
    <source>
        <dbReference type="EMBL" id="KAG5957693.1"/>
    </source>
</evidence>
<feature type="compositionally biased region" description="Low complexity" evidence="1">
    <location>
        <begin position="175"/>
        <end position="184"/>
    </location>
</feature>
<feature type="domain" description="J" evidence="3">
    <location>
        <begin position="42"/>
        <end position="107"/>
    </location>
</feature>
<evidence type="ECO:0000313" key="7">
    <source>
        <dbReference type="Proteomes" id="UP000784919"/>
    </source>
</evidence>
<dbReference type="Proteomes" id="UP000784919">
    <property type="component" value="Unassembled WGS sequence"/>
</dbReference>
<evidence type="ECO:0000259" key="3">
    <source>
        <dbReference type="PROSITE" id="PS50076"/>
    </source>
</evidence>
<reference evidence="5 6" key="1">
    <citation type="journal article" date="2020" name="bioRxiv">
        <title>Whole genome comparisons of ergot fungi reveals the divergence and evolution of species within the genus Claviceps are the result of varying mechanisms driving genome evolution and host range expansion.</title>
        <authorList>
            <person name="Wyka S.A."/>
            <person name="Mondo S.J."/>
            <person name="Liu M."/>
            <person name="Dettman J."/>
            <person name="Nalam V."/>
            <person name="Broders K.D."/>
        </authorList>
    </citation>
    <scope>NUCLEOTIDE SEQUENCE</scope>
    <source>
        <strain evidence="5">CCC 1102</strain>
        <strain evidence="4 6">LM583</strain>
    </source>
</reference>
<dbReference type="PROSITE" id="PS50076">
    <property type="entry name" value="DNAJ_2"/>
    <property type="match status" value="1"/>
</dbReference>
<comment type="caution">
    <text evidence="5">The sequence shown here is derived from an EMBL/GenBank/DDBJ whole genome shotgun (WGS) entry which is preliminary data.</text>
</comment>
<sequence>MPPRVAIQPRSIRAPSHRFPRAAAFHTSRVCAAGVADTASKNHYERLNIRHDASPGEIKKSFYSLSKAHHPDVNPSDPHAAHTFSLLSESYTILSDPSRRATYDRDVLRLHHHHHPHHHQHHRPGASYHSSHPSAGGRSPSGLSRRRAAFRGPPPSFYKNGAWGSQEERRKRATAAHAAHAARANGFTAQDADSSHAQRAQQSRPDPWDLGGSGSGSGGRGMGFGSGPFAYASEPPPHFDREAHERTQRREDERRQRRARRTNRAFGDEDEEFEPQVSLGGHFLIVAGILAVTFMGPFVYLQKRISARRERRERMERME</sequence>
<dbReference type="PANTHER" id="PTHR44873:SF1">
    <property type="entry name" value="DNAJ HOMOLOG SUBFAMILY C MEMBER 30, MITOCHONDRIAL"/>
    <property type="match status" value="1"/>
</dbReference>
<organism evidence="5 7">
    <name type="scientific">Claviceps arundinis</name>
    <dbReference type="NCBI Taxonomy" id="1623583"/>
    <lineage>
        <taxon>Eukaryota</taxon>
        <taxon>Fungi</taxon>
        <taxon>Dikarya</taxon>
        <taxon>Ascomycota</taxon>
        <taxon>Pezizomycotina</taxon>
        <taxon>Sordariomycetes</taxon>
        <taxon>Hypocreomycetidae</taxon>
        <taxon>Hypocreales</taxon>
        <taxon>Clavicipitaceae</taxon>
        <taxon>Claviceps</taxon>
    </lineage>
</organism>
<keyword evidence="6" id="KW-1185">Reference proteome</keyword>
<evidence type="ECO:0000313" key="5">
    <source>
        <dbReference type="EMBL" id="KAG5962591.1"/>
    </source>
</evidence>